<evidence type="ECO:0000256" key="13">
    <source>
        <dbReference type="SAM" id="MobiDB-lite"/>
    </source>
</evidence>
<evidence type="ECO:0000256" key="12">
    <source>
        <dbReference type="ARBA" id="ARBA00047984"/>
    </source>
</evidence>
<dbReference type="Gene3D" id="3.40.50.300">
    <property type="entry name" value="P-loop containing nucleotide triphosphate hydrolases"/>
    <property type="match status" value="1"/>
</dbReference>
<feature type="compositionally biased region" description="Polar residues" evidence="13">
    <location>
        <begin position="243"/>
        <end position="254"/>
    </location>
</feature>
<feature type="region of interest" description="Disordered" evidence="13">
    <location>
        <begin position="412"/>
        <end position="517"/>
    </location>
</feature>
<keyword evidence="2" id="KW-0217">Developmental protein</keyword>
<dbReference type="EMBL" id="ADMH02000770">
    <property type="protein sequence ID" value="ETN65101.1"/>
    <property type="molecule type" value="Genomic_DNA"/>
</dbReference>
<dbReference type="VEuPathDB" id="VectorBase:ADAC003136"/>
<dbReference type="GO" id="GO:0016787">
    <property type="term" value="F:hydrolase activity"/>
    <property type="evidence" value="ECO:0007669"/>
    <property type="project" value="UniProtKB-KW"/>
</dbReference>
<dbReference type="Gene3D" id="2.30.30.140">
    <property type="match status" value="2"/>
</dbReference>
<feature type="compositionally biased region" description="Polar residues" evidence="13">
    <location>
        <begin position="308"/>
        <end position="318"/>
    </location>
</feature>
<keyword evidence="4" id="KW-0547">Nucleotide-binding</keyword>
<dbReference type="CDD" id="cd06463">
    <property type="entry name" value="p23_like"/>
    <property type="match status" value="1"/>
</dbReference>
<gene>
    <name evidence="15" type="ORF">AND_003136</name>
</gene>
<reference evidence="15" key="2">
    <citation type="submission" date="2010-05" db="EMBL/GenBank/DDBJ databases">
        <authorList>
            <person name="Almeida L.G."/>
            <person name="Nicolas M.F."/>
            <person name="Souza R.C."/>
            <person name="Vasconcelos A.T.R."/>
        </authorList>
    </citation>
    <scope>NUCLEOTIDE SEQUENCE</scope>
</reference>
<dbReference type="CDD" id="cd20435">
    <property type="entry name" value="Tudor_TDRD12_rpt2"/>
    <property type="match status" value="1"/>
</dbReference>
<dbReference type="eggNOG" id="KOG0334">
    <property type="taxonomic scope" value="Eukaryota"/>
</dbReference>
<evidence type="ECO:0000259" key="14">
    <source>
        <dbReference type="PROSITE" id="PS51203"/>
    </source>
</evidence>
<accession>W5JLU0</accession>
<organism evidence="15">
    <name type="scientific">Anopheles darlingi</name>
    <name type="common">Mosquito</name>
    <dbReference type="NCBI Taxonomy" id="43151"/>
    <lineage>
        <taxon>Eukaryota</taxon>
        <taxon>Metazoa</taxon>
        <taxon>Ecdysozoa</taxon>
        <taxon>Arthropoda</taxon>
        <taxon>Hexapoda</taxon>
        <taxon>Insecta</taxon>
        <taxon>Pterygota</taxon>
        <taxon>Neoptera</taxon>
        <taxon>Endopterygota</taxon>
        <taxon>Diptera</taxon>
        <taxon>Nematocera</taxon>
        <taxon>Culicoidea</taxon>
        <taxon>Culicidae</taxon>
        <taxon>Anophelinae</taxon>
        <taxon>Anopheles</taxon>
    </lineage>
</organism>
<dbReference type="GO" id="GO:0003724">
    <property type="term" value="F:RNA helicase activity"/>
    <property type="evidence" value="ECO:0007669"/>
    <property type="project" value="UniProtKB-EC"/>
</dbReference>
<dbReference type="EC" id="3.6.4.13" evidence="1"/>
<dbReference type="GO" id="GO:0003676">
    <property type="term" value="F:nucleic acid binding"/>
    <property type="evidence" value="ECO:0007669"/>
    <property type="project" value="InterPro"/>
</dbReference>
<feature type="region of interest" description="Disordered" evidence="13">
    <location>
        <begin position="230"/>
        <end position="339"/>
    </location>
</feature>
<feature type="compositionally biased region" description="Polar residues" evidence="13">
    <location>
        <begin position="459"/>
        <end position="482"/>
    </location>
</feature>
<dbReference type="InterPro" id="IPR002999">
    <property type="entry name" value="Tudor"/>
</dbReference>
<dbReference type="GO" id="GO:0042078">
    <property type="term" value="P:germ-line stem cell division"/>
    <property type="evidence" value="ECO:0007669"/>
    <property type="project" value="TreeGrafter"/>
</dbReference>
<reference evidence="16" key="4">
    <citation type="submission" date="2015-06" db="UniProtKB">
        <authorList>
            <consortium name="EnsemblMetazoa"/>
        </authorList>
    </citation>
    <scope>IDENTIFICATION</scope>
</reference>
<protein>
    <recommendedName>
        <fullName evidence="1">RNA helicase</fullName>
        <ecNumber evidence="1">3.6.4.13</ecNumber>
    </recommendedName>
</protein>
<dbReference type="Pfam" id="PF00270">
    <property type="entry name" value="DEAD"/>
    <property type="match status" value="1"/>
</dbReference>
<evidence type="ECO:0000256" key="3">
    <source>
        <dbReference type="ARBA" id="ARBA00022737"/>
    </source>
</evidence>
<keyword evidence="11" id="KW-0469">Meiosis</keyword>
<dbReference type="EnsemblMetazoa" id="ADAC003136-RA">
    <property type="protein sequence ID" value="ADAC003136-PA"/>
    <property type="gene ID" value="ADAC003136"/>
</dbReference>
<evidence type="ECO:0000313" key="17">
    <source>
        <dbReference type="Proteomes" id="UP000000673"/>
    </source>
</evidence>
<name>W5JLU0_ANODA</name>
<reference evidence="15" key="3">
    <citation type="journal article" date="2013" name="Nucleic Acids Res.">
        <title>The genome of Anopheles darlingi, the main neotropical malaria vector.</title>
        <authorList>
            <person name="Marinotti O."/>
            <person name="Cerqueira G.C."/>
            <person name="de Almeida L.G."/>
            <person name="Ferro M.I."/>
            <person name="Loreto E.L."/>
            <person name="Zaha A."/>
            <person name="Teixeira S.M."/>
            <person name="Wespiser A.R."/>
            <person name="Almeida E Silva A."/>
            <person name="Schlindwein A.D."/>
            <person name="Pacheco A.C."/>
            <person name="Silva A.L."/>
            <person name="Graveley B.R."/>
            <person name="Walenz B.P."/>
            <person name="Lima Bde A."/>
            <person name="Ribeiro C.A."/>
            <person name="Nunes-Silva C.G."/>
            <person name="de Carvalho C.R."/>
            <person name="Soares C.M."/>
            <person name="de Menezes C.B."/>
            <person name="Matiolli C."/>
            <person name="Caffrey D."/>
            <person name="Araujo D.A."/>
            <person name="de Oliveira D.M."/>
            <person name="Golenbock D."/>
            <person name="Grisard E.C."/>
            <person name="Fantinatti-Garboggini F."/>
            <person name="de Carvalho F.M."/>
            <person name="Barcellos F.G."/>
            <person name="Prosdocimi F."/>
            <person name="May G."/>
            <person name="Azevedo Junior G.M."/>
            <person name="Guimaraes G.M."/>
            <person name="Goldman G.H."/>
            <person name="Padilha I.Q."/>
            <person name="Batista Jda S."/>
            <person name="Ferro J.A."/>
            <person name="Ribeiro J.M."/>
            <person name="Fietto J.L."/>
            <person name="Dabbas K.M."/>
            <person name="Cerdeira L."/>
            <person name="Agnez-Lima L.F."/>
            <person name="Brocchi M."/>
            <person name="de Carvalho M.O."/>
            <person name="Teixeira Mde M."/>
            <person name="Diniz Maia Mde M."/>
            <person name="Goldman M.H."/>
            <person name="Cruz Schneider M.P."/>
            <person name="Felipe M.S."/>
            <person name="Hungria M."/>
            <person name="Nicolas M.F."/>
            <person name="Pereira M."/>
            <person name="Montes M.A."/>
            <person name="Cantao M.E."/>
            <person name="Vincentz M."/>
            <person name="Rafael M.S."/>
            <person name="Silverman N."/>
            <person name="Stoco P.H."/>
            <person name="Souza R.C."/>
            <person name="Vicentini R."/>
            <person name="Gazzinelli R.T."/>
            <person name="Neves Rde O."/>
            <person name="Silva R."/>
            <person name="Astolfi-Filho S."/>
            <person name="Maciel T.E."/>
            <person name="Urmenyi T.P."/>
            <person name="Tadei W.P."/>
            <person name="Camargo E.P."/>
            <person name="de Vasconcelos A.T."/>
        </authorList>
    </citation>
    <scope>NUCLEOTIDE SEQUENCE</scope>
</reference>
<dbReference type="SUPFAM" id="SSF63748">
    <property type="entry name" value="Tudor/PWWP/MBT"/>
    <property type="match status" value="2"/>
</dbReference>
<keyword evidence="10" id="KW-0943">RNA-mediated gene silencing</keyword>
<dbReference type="SUPFAM" id="SSF52540">
    <property type="entry name" value="P-loop containing nucleoside triphosphate hydrolases"/>
    <property type="match status" value="1"/>
</dbReference>
<evidence type="ECO:0000256" key="6">
    <source>
        <dbReference type="ARBA" id="ARBA00022801"/>
    </source>
</evidence>
<evidence type="ECO:0000256" key="8">
    <source>
        <dbReference type="ARBA" id="ARBA00022840"/>
    </source>
</evidence>
<evidence type="ECO:0000256" key="9">
    <source>
        <dbReference type="ARBA" id="ARBA00022871"/>
    </source>
</evidence>
<dbReference type="GO" id="GO:0005524">
    <property type="term" value="F:ATP binding"/>
    <property type="evidence" value="ECO:0007669"/>
    <property type="project" value="UniProtKB-KW"/>
</dbReference>
<keyword evidence="7" id="KW-0347">Helicase</keyword>
<dbReference type="GO" id="GO:0051321">
    <property type="term" value="P:meiotic cell cycle"/>
    <property type="evidence" value="ECO:0007669"/>
    <property type="project" value="UniProtKB-KW"/>
</dbReference>
<evidence type="ECO:0000256" key="5">
    <source>
        <dbReference type="ARBA" id="ARBA00022782"/>
    </source>
</evidence>
<dbReference type="GO" id="GO:0007283">
    <property type="term" value="P:spermatogenesis"/>
    <property type="evidence" value="ECO:0007669"/>
    <property type="project" value="UniProtKB-KW"/>
</dbReference>
<feature type="region of interest" description="Disordered" evidence="13">
    <location>
        <begin position="1799"/>
        <end position="1848"/>
    </location>
</feature>
<dbReference type="STRING" id="43151.W5JLU0"/>
<evidence type="ECO:0000256" key="4">
    <source>
        <dbReference type="ARBA" id="ARBA00022741"/>
    </source>
</evidence>
<keyword evidence="5" id="KW-0221">Differentiation</keyword>
<sequence>MKNQIVITHFENPHCFWYKQFGVFPKKRQFQEELDDFCTQAYFSAGGIKNTRHKPVLKETVAAYDPLQEKWFRCRVDNISHGSRYGLWALDEGMPKTVDAQFVHPLPKELALRTGVSTVSRGGVANVVPLFEYIYDPQDDQLRKEACYTWCETICKLLKSVIDAAQQTFLENITPLSIDNGEEVKFGNLIFLSQKQATLHATDILLQTGRVTMLDAPLFMPYVATIPPATSGGSRSLIDEPTGRNTRTTGSECNVENGYGSIPIGMNEADFEDSASTLGRPKLSEPRSHATDPQKVLENTVQDAADQSLYTSETSSLSKSKRAPENVLQEAAGHPVSSDIPMAPSAVLKLFTEPSHRSPHSNVVKEIASGDYKQMTETVADEPKQACPMEDNGSEKTRPLLSLLQRINMRAKAPAAEPTISPSAVEKPNVETSKTNRSPLVGDTKPSQTRMLLPAGTNAVLNERSQSMNDGRTTPPTSSKNGRQSKERRSPQNQRDAKDARNNEIHSTSGVTRTTRSEKRFEKIVEREQCILSRLHSHRILVHGKHVPKPIENIANAHFCPEVYRELERMRFTSVYRLQAYSWPHIMRGNSLMCVSSGSTGKTFAYLPAICTLSKMQIDEKLVPEGAGPVCIVVTDSAREVQRVASYCRRLLNTDVNKHLAVYECYGIRNVLKTCNLLLNGCAILVTTAPCYRRVYESMPESFVRKRVQLLVIDNLENISVHSLADLQLLCKNCDKPDLQVIVATSYWQSILGGFLRRYKNMIVCIGAYIEAAVYAKAQFQLRLLPSGRKGGELIRFIEQHDYRSQRTVVIGKDDEDLLEIVQAARHRSINHLVCDEQTIVTQLAGFEAWDHEPVGKMSLLIVSDAALGDLKVANAQHIIHYSLPYSWTLFTRRFATSFNYYDKICSWTEGQNNLDERHRPSSLVILDEDSNEQLPKLIEFLELHNSLDRSTPLHEKLYTLAQSLRHAHEQSRAIDGSALYTLCPRVLEFARCRSIRSCRHRHVITPDDITHKLPTSGTVKLKILNISSPSHYSGRIEALRGRDGAWREVNDSSQFFRHDLAMQSYYSNDNLHVSYGRLVAKDLCAIFLDKKFWRCQILQFEETEDPMAIRPVLLKLIDSGRLIELKSSFLLHLPEQFRSLPPQTIDIRIAGIVPLDNESDWDNVSIETIRRWIDDFMNEPGTRHFEGNIQLALKDTIWLDDLRGVEQLGVPKTDVTRIRFKANIVSKQFAIADRAPFETLRQLVRQCLALQPEESKANDEIENDRPMKVPMANNSAPSPTPLAIASNEEIEREREKESGSLTTLQDHEMKVSHFRKSTNNSSVSCDSFEVVDQPHHLTETSLDNQGSDGYMFALLEKGQSYHASIANYYAPDNFYIFRTDDINATMRAIAKFTDIKSNLQPLGSPRTGEYCLAADGPDLFRRAKVVSVAPEYVTVFLLDFGGEMGFKREELFHIPDYLLCSTPFCAVKAKFASLKPLTNGGCWTEDISNAIYDKVLEQYQDAGTIYALILRPSETVEKASCSVAGLHSFDMLLTNDPQHPYSILSEIVQLGLGMCVGNPQAELNGEVVDEFEDSGDGYDMLRDDLAATGDDDDGDDGPLIQCNFTEEELRRFLSAQSPADGDKSCTYSSPRIVDITDVQNDLNQRASPAPSSRSGTTEPVVALRRTKKRKGQGDQTKPARPVIALPRLTCDYRCPQTVWKQDDHWIVLQVSAPDVTRYDLKVDIDAVLLQFVQQDDGYRYLLAANLFGPVDPQRTEHLIRGLKIIVRLAKLVPRIGWPTLLNHTGKLPWLSNALADGDRSDSESMTEGENRWKSVQRFESSHPSSSCSEEEDHASGNDEAMEDDIFY</sequence>
<dbReference type="InterPro" id="IPR007052">
    <property type="entry name" value="CS_dom"/>
</dbReference>
<evidence type="ECO:0000256" key="10">
    <source>
        <dbReference type="ARBA" id="ARBA00023158"/>
    </source>
</evidence>
<dbReference type="SMART" id="SM00333">
    <property type="entry name" value="TUDOR"/>
    <property type="match status" value="3"/>
</dbReference>
<feature type="compositionally biased region" description="Basic and acidic residues" evidence="13">
    <location>
        <begin position="282"/>
        <end position="292"/>
    </location>
</feature>
<keyword evidence="3" id="KW-0677">Repeat</keyword>
<dbReference type="InterPro" id="IPR008978">
    <property type="entry name" value="HSP20-like_chaperone"/>
</dbReference>
<feature type="compositionally biased region" description="Polar residues" evidence="13">
    <location>
        <begin position="505"/>
        <end position="514"/>
    </location>
</feature>
<keyword evidence="8" id="KW-0067">ATP-binding</keyword>
<feature type="compositionally biased region" description="Basic and acidic residues" evidence="13">
    <location>
        <begin position="1799"/>
        <end position="1813"/>
    </location>
</feature>
<keyword evidence="17" id="KW-1185">Reference proteome</keyword>
<dbReference type="PROSITE" id="PS51203">
    <property type="entry name" value="CS"/>
    <property type="match status" value="1"/>
</dbReference>
<feature type="region of interest" description="Disordered" evidence="13">
    <location>
        <begin position="1579"/>
        <end position="1600"/>
    </location>
</feature>
<dbReference type="Pfam" id="PF00567">
    <property type="entry name" value="TUDOR"/>
    <property type="match status" value="2"/>
</dbReference>
<dbReference type="PANTHER" id="PTHR22655">
    <property type="entry name" value="ATP-DEPENDENT RNA HELICASE TDRD12-RELATED"/>
    <property type="match status" value="1"/>
</dbReference>
<dbReference type="CDD" id="cd20379">
    <property type="entry name" value="Tudor_dTUD-like"/>
    <property type="match status" value="1"/>
</dbReference>
<keyword evidence="6" id="KW-0378">Hydrolase</keyword>
<dbReference type="InterPro" id="IPR011545">
    <property type="entry name" value="DEAD/DEAH_box_helicase_dom"/>
</dbReference>
<evidence type="ECO:0000256" key="7">
    <source>
        <dbReference type="ARBA" id="ARBA00022806"/>
    </source>
</evidence>
<feature type="compositionally biased region" description="Basic and acidic residues" evidence="13">
    <location>
        <begin position="484"/>
        <end position="504"/>
    </location>
</feature>
<dbReference type="GO" id="GO:0031047">
    <property type="term" value="P:regulatory ncRNA-mediated gene silencing"/>
    <property type="evidence" value="ECO:0007669"/>
    <property type="project" value="UniProtKB-KW"/>
</dbReference>
<evidence type="ECO:0000313" key="16">
    <source>
        <dbReference type="EnsemblMetazoa" id="ADAC003136-PA"/>
    </source>
</evidence>
<proteinExistence type="predicted"/>
<dbReference type="PANTHER" id="PTHR22655:SF2">
    <property type="entry name" value="ATP-DEPENDENT RNA HELICASE TDRD12-RELATED"/>
    <property type="match status" value="1"/>
</dbReference>
<evidence type="ECO:0000313" key="15">
    <source>
        <dbReference type="EMBL" id="ETN65101.1"/>
    </source>
</evidence>
<reference evidence="15 17" key="1">
    <citation type="journal article" date="2010" name="BMC Genomics">
        <title>Combination of measures distinguishes pre-miRNAs from other stem-loops in the genome of the newly sequenced Anopheles darlingi.</title>
        <authorList>
            <person name="Mendes N.D."/>
            <person name="Freitas A.T."/>
            <person name="Vasconcelos A.T."/>
            <person name="Sagot M.F."/>
        </authorList>
    </citation>
    <scope>NUCLEOTIDE SEQUENCE</scope>
</reference>
<dbReference type="Gene3D" id="2.60.40.790">
    <property type="match status" value="1"/>
</dbReference>
<dbReference type="Proteomes" id="UP000000673">
    <property type="component" value="Unassembled WGS sequence"/>
</dbReference>
<evidence type="ECO:0000256" key="11">
    <source>
        <dbReference type="ARBA" id="ARBA00023254"/>
    </source>
</evidence>
<dbReference type="OMA" id="WCETICK"/>
<dbReference type="FunCoup" id="W5JLU0">
    <property type="interactions" value="2"/>
</dbReference>
<comment type="catalytic activity">
    <reaction evidence="12">
        <text>ATP + H2O = ADP + phosphate + H(+)</text>
        <dbReference type="Rhea" id="RHEA:13065"/>
        <dbReference type="ChEBI" id="CHEBI:15377"/>
        <dbReference type="ChEBI" id="CHEBI:15378"/>
        <dbReference type="ChEBI" id="CHEBI:30616"/>
        <dbReference type="ChEBI" id="CHEBI:43474"/>
        <dbReference type="ChEBI" id="CHEBI:456216"/>
        <dbReference type="EC" id="3.6.4.13"/>
    </reaction>
</comment>
<dbReference type="VEuPathDB" id="VectorBase:ADAR2_009907"/>
<dbReference type="SUPFAM" id="SSF49764">
    <property type="entry name" value="HSP20-like chaperones"/>
    <property type="match status" value="1"/>
</dbReference>
<dbReference type="HOGENOM" id="CLU_238229_0_0_1"/>
<evidence type="ECO:0000256" key="2">
    <source>
        <dbReference type="ARBA" id="ARBA00022473"/>
    </source>
</evidence>
<feature type="domain" description="CS" evidence="14">
    <location>
        <begin position="1693"/>
        <end position="1782"/>
    </location>
</feature>
<dbReference type="InterPro" id="IPR027417">
    <property type="entry name" value="P-loop_NTPase"/>
</dbReference>
<keyword evidence="9" id="KW-0744">Spermatogenesis</keyword>
<evidence type="ECO:0000256" key="1">
    <source>
        <dbReference type="ARBA" id="ARBA00012552"/>
    </source>
</evidence>